<evidence type="ECO:0000313" key="2">
    <source>
        <dbReference type="Proteomes" id="UP001177021"/>
    </source>
</evidence>
<accession>A0ACB0LC78</accession>
<comment type="caution">
    <text evidence="1">The sequence shown here is derived from an EMBL/GenBank/DDBJ whole genome shotgun (WGS) entry which is preliminary data.</text>
</comment>
<organism evidence="1 2">
    <name type="scientific">Trifolium pratense</name>
    <name type="common">Red clover</name>
    <dbReference type="NCBI Taxonomy" id="57577"/>
    <lineage>
        <taxon>Eukaryota</taxon>
        <taxon>Viridiplantae</taxon>
        <taxon>Streptophyta</taxon>
        <taxon>Embryophyta</taxon>
        <taxon>Tracheophyta</taxon>
        <taxon>Spermatophyta</taxon>
        <taxon>Magnoliopsida</taxon>
        <taxon>eudicotyledons</taxon>
        <taxon>Gunneridae</taxon>
        <taxon>Pentapetalae</taxon>
        <taxon>rosids</taxon>
        <taxon>fabids</taxon>
        <taxon>Fabales</taxon>
        <taxon>Fabaceae</taxon>
        <taxon>Papilionoideae</taxon>
        <taxon>50 kb inversion clade</taxon>
        <taxon>NPAAA clade</taxon>
        <taxon>Hologalegina</taxon>
        <taxon>IRL clade</taxon>
        <taxon>Trifolieae</taxon>
        <taxon>Trifolium</taxon>
    </lineage>
</organism>
<proteinExistence type="predicted"/>
<name>A0ACB0LC78_TRIPR</name>
<dbReference type="EMBL" id="CASHSV030000513">
    <property type="protein sequence ID" value="CAJ2666380.1"/>
    <property type="molecule type" value="Genomic_DNA"/>
</dbReference>
<gene>
    <name evidence="1" type="ORF">MILVUS5_LOCUS31186</name>
</gene>
<dbReference type="Proteomes" id="UP001177021">
    <property type="component" value="Unassembled WGS sequence"/>
</dbReference>
<sequence>MVGIHGIGKTTVARAVYNFIADQFEGLCFLENVRENSIKHGLVHLQETLLYDILGKKDIKLGSVYKGIPVIKHRLHRKKVLLVLDDVDKLDQLRAIVGESSWFGLGSRVIITTRDKHLLTSHGVGKTYEVDGLNMNEALELICWNAFKTDKVDSNYENVLNRAVSYASGLPLALEVMGSYLVRKSIKEWESAIDQFERIPDEKIHNILKVSFVCLSEDQQKIFLDIACFFKGYDLSYVKKILQIHHGICPEYGIGVLIEKSLIKITLNGRVILHDLIEDMGKEIVRQESPEKPGKRSRLWFHEDIIHVFEENTGTSSIQVIILDFPNFEEVVEWDGKAFKEMKNLKILIIRVGGFSRGPDHLPNSLRVLEWWGYPSPSLPSNFHPKKLVILELPQSCLMSLDLLIPKKFVNMRVLNFDDCEFITEIPDVSGAPNLEELSFGDCKNLIKIHESVGFLNKLKMLNADGCSRLGTFPPIKLSSLEKLKLSSCHSLKSFPEILGKMEHITVLDLLDTPIKELPFTIHNLTRLERVVLIGCGIVQLPSSIFGMPELHELIAGECTMLLPKQDNFEAQASSMVLNLGLSGCHVSDDFLRIGLPLFSNIKELYLSQNEFTTLPACIKDCYFLTKIHLDGCKNLKKICGVPLNLETLSAKWCTSLKNLDLTLLPKCVKLCHFLKTLILDNCKNLKKIRGVPPNIRTLSARDCPSLNFWCRSVLQNEKLHAEGGDKEFHLPETCIPMWFTHHVYGHDASITFWFRKKVPAISLCLVVRPGTYEEIIHPRFIINGDRKTDVCEQNIYDGDRVCNRVVDHIIIFDIKSIPIKLTDVIFESEWNHVLCTLSGLRNKLFIDEIGIRVFKQGINMEDIRFTNPHLLKDKYRSIYNRVLHGQPMMHVEASLDKLLRLLPYRYFYYLAEYGHSIFVLYLCFIFLDIVSKCIEDFEYYIIPSCRLLCSIFLLYYLIFKSSL</sequence>
<reference evidence="1" key="1">
    <citation type="submission" date="2023-10" db="EMBL/GenBank/DDBJ databases">
        <authorList>
            <person name="Rodriguez Cubillos JULIANA M."/>
            <person name="De Vega J."/>
        </authorList>
    </citation>
    <scope>NUCLEOTIDE SEQUENCE</scope>
</reference>
<keyword evidence="2" id="KW-1185">Reference proteome</keyword>
<protein>
    <submittedName>
        <fullName evidence="1">Uncharacterized protein</fullName>
    </submittedName>
</protein>
<evidence type="ECO:0000313" key="1">
    <source>
        <dbReference type="EMBL" id="CAJ2666380.1"/>
    </source>
</evidence>